<organism evidence="2 3">
    <name type="scientific">Coniosporium apollinis (strain CBS 100218)</name>
    <name type="common">Rock-inhabiting black yeast</name>
    <dbReference type="NCBI Taxonomy" id="1168221"/>
    <lineage>
        <taxon>Eukaryota</taxon>
        <taxon>Fungi</taxon>
        <taxon>Dikarya</taxon>
        <taxon>Ascomycota</taxon>
        <taxon>Pezizomycotina</taxon>
        <taxon>Dothideomycetes</taxon>
        <taxon>Dothideomycetes incertae sedis</taxon>
        <taxon>Coniosporium</taxon>
    </lineage>
</organism>
<sequence>MISISTKFAAIGQPQCLVFKFPFGTLAMMKPFLIPCPSSAIFTTASSTTSTTASAPTTTTCPPCPCAPLAVSSALASATTAAAAAPTPTMMTTTTTTNAAAATVSPSADDEKPYGPSFLWPLVAIVSVARASTAEMTRWQGWVVRFARFVRGYRIHGVRRFRYVVPELIYVLLGLGVLLLWLSPFLVVVQVGRSFWVDVLKPSYGEEEPALEEEEEETLF</sequence>
<dbReference type="GeneID" id="19904892"/>
<dbReference type="HOGENOM" id="CLU_1255916_0_0_1"/>
<protein>
    <submittedName>
        <fullName evidence="2">Uncharacterized protein</fullName>
    </submittedName>
</protein>
<proteinExistence type="predicted"/>
<dbReference type="AlphaFoldDB" id="R7Z2J6"/>
<evidence type="ECO:0000313" key="2">
    <source>
        <dbReference type="EMBL" id="EON68323.1"/>
    </source>
</evidence>
<evidence type="ECO:0000256" key="1">
    <source>
        <dbReference type="SAM" id="Phobius"/>
    </source>
</evidence>
<keyword evidence="1" id="KW-0812">Transmembrane</keyword>
<dbReference type="RefSeq" id="XP_007783640.1">
    <property type="nucleotide sequence ID" value="XM_007785450.1"/>
</dbReference>
<dbReference type="Proteomes" id="UP000016924">
    <property type="component" value="Unassembled WGS sequence"/>
</dbReference>
<feature type="transmembrane region" description="Helical" evidence="1">
    <location>
        <begin position="168"/>
        <end position="191"/>
    </location>
</feature>
<accession>R7Z2J6</accession>
<keyword evidence="1" id="KW-0472">Membrane</keyword>
<gene>
    <name evidence="2" type="ORF">W97_07581</name>
</gene>
<keyword evidence="1" id="KW-1133">Transmembrane helix</keyword>
<reference evidence="3" key="1">
    <citation type="submission" date="2012-06" db="EMBL/GenBank/DDBJ databases">
        <title>The genome sequence of Coniosporium apollinis CBS 100218.</title>
        <authorList>
            <consortium name="The Broad Institute Genome Sequencing Platform"/>
            <person name="Cuomo C."/>
            <person name="Gorbushina A."/>
            <person name="Noack S."/>
            <person name="Walker B."/>
            <person name="Young S.K."/>
            <person name="Zeng Q."/>
            <person name="Gargeya S."/>
            <person name="Fitzgerald M."/>
            <person name="Haas B."/>
            <person name="Abouelleil A."/>
            <person name="Alvarado L."/>
            <person name="Arachchi H.M."/>
            <person name="Berlin A.M."/>
            <person name="Chapman S.B."/>
            <person name="Goldberg J."/>
            <person name="Griggs A."/>
            <person name="Gujja S."/>
            <person name="Hansen M."/>
            <person name="Howarth C."/>
            <person name="Imamovic A."/>
            <person name="Larimer J."/>
            <person name="McCowan C."/>
            <person name="Montmayeur A."/>
            <person name="Murphy C."/>
            <person name="Neiman D."/>
            <person name="Pearson M."/>
            <person name="Priest M."/>
            <person name="Roberts A."/>
            <person name="Saif S."/>
            <person name="Shea T."/>
            <person name="Sisk P."/>
            <person name="Sykes S."/>
            <person name="Wortman J."/>
            <person name="Nusbaum C."/>
            <person name="Birren B."/>
        </authorList>
    </citation>
    <scope>NUCLEOTIDE SEQUENCE [LARGE SCALE GENOMIC DNA]</scope>
    <source>
        <strain evidence="3">CBS 100218</strain>
    </source>
</reference>
<name>R7Z2J6_CONA1</name>
<dbReference type="EMBL" id="JH767595">
    <property type="protein sequence ID" value="EON68323.1"/>
    <property type="molecule type" value="Genomic_DNA"/>
</dbReference>
<evidence type="ECO:0000313" key="3">
    <source>
        <dbReference type="Proteomes" id="UP000016924"/>
    </source>
</evidence>
<keyword evidence="3" id="KW-1185">Reference proteome</keyword>